<protein>
    <submittedName>
        <fullName evidence="2">Uncharacterized protein</fullName>
    </submittedName>
</protein>
<dbReference type="Proteomes" id="UP000299102">
    <property type="component" value="Unassembled WGS sequence"/>
</dbReference>
<reference evidence="2 3" key="1">
    <citation type="journal article" date="2019" name="Commun. Biol.">
        <title>The bagworm genome reveals a unique fibroin gene that provides high tensile strength.</title>
        <authorList>
            <person name="Kono N."/>
            <person name="Nakamura H."/>
            <person name="Ohtoshi R."/>
            <person name="Tomita M."/>
            <person name="Numata K."/>
            <person name="Arakawa K."/>
        </authorList>
    </citation>
    <scope>NUCLEOTIDE SEQUENCE [LARGE SCALE GENOMIC DNA]</scope>
</reference>
<sequence>MRPRAPLAPAPSAAGALTAAGGMLKKRHLMRLTLNTGSLGRLGLIRCTVVSTRRLDGVFLTRVQIPETGGRQQTIASYESVGGRWFGGRPLRAGPGAAILYLHLHPPDCNIVPPPLAPPVFYIALAAPRARPASFCLRVGTHKSSLETFFETSLETQNDSKSSLKQIKEGFAQYFVCLHTHPSHPVLKLVVSPASVCATSARPPPPARTERYPARGLVLDFNSVAAPFLSHYTSFGFSNKETFVFQGRPEDAISRKSIEGHPGLFYNAIALQWIGCGGSDRGAGRSGAKTGRGRDSTTPYASSKPTKDYKPYELADR</sequence>
<feature type="compositionally biased region" description="Basic and acidic residues" evidence="1">
    <location>
        <begin position="305"/>
        <end position="317"/>
    </location>
</feature>
<dbReference type="AlphaFoldDB" id="A0A4C1ZJI3"/>
<evidence type="ECO:0000256" key="1">
    <source>
        <dbReference type="SAM" id="MobiDB-lite"/>
    </source>
</evidence>
<proteinExistence type="predicted"/>
<organism evidence="2 3">
    <name type="scientific">Eumeta variegata</name>
    <name type="common">Bagworm moth</name>
    <name type="synonym">Eumeta japonica</name>
    <dbReference type="NCBI Taxonomy" id="151549"/>
    <lineage>
        <taxon>Eukaryota</taxon>
        <taxon>Metazoa</taxon>
        <taxon>Ecdysozoa</taxon>
        <taxon>Arthropoda</taxon>
        <taxon>Hexapoda</taxon>
        <taxon>Insecta</taxon>
        <taxon>Pterygota</taxon>
        <taxon>Neoptera</taxon>
        <taxon>Endopterygota</taxon>
        <taxon>Lepidoptera</taxon>
        <taxon>Glossata</taxon>
        <taxon>Ditrysia</taxon>
        <taxon>Tineoidea</taxon>
        <taxon>Psychidae</taxon>
        <taxon>Oiketicinae</taxon>
        <taxon>Eumeta</taxon>
    </lineage>
</organism>
<accession>A0A4C1ZJI3</accession>
<feature type="region of interest" description="Disordered" evidence="1">
    <location>
        <begin position="281"/>
        <end position="317"/>
    </location>
</feature>
<evidence type="ECO:0000313" key="2">
    <source>
        <dbReference type="EMBL" id="GBP89021.1"/>
    </source>
</evidence>
<name>A0A4C1ZJI3_EUMVA</name>
<keyword evidence="3" id="KW-1185">Reference proteome</keyword>
<gene>
    <name evidence="2" type="ORF">EVAR_36616_1</name>
</gene>
<dbReference type="EMBL" id="BGZK01001971">
    <property type="protein sequence ID" value="GBP89021.1"/>
    <property type="molecule type" value="Genomic_DNA"/>
</dbReference>
<comment type="caution">
    <text evidence="2">The sequence shown here is derived from an EMBL/GenBank/DDBJ whole genome shotgun (WGS) entry which is preliminary data.</text>
</comment>
<evidence type="ECO:0000313" key="3">
    <source>
        <dbReference type="Proteomes" id="UP000299102"/>
    </source>
</evidence>